<feature type="signal peptide" evidence="1">
    <location>
        <begin position="1"/>
        <end position="17"/>
    </location>
</feature>
<evidence type="ECO:0008006" key="4">
    <source>
        <dbReference type="Google" id="ProtNLM"/>
    </source>
</evidence>
<evidence type="ECO:0000313" key="3">
    <source>
        <dbReference type="Proteomes" id="UP001303473"/>
    </source>
</evidence>
<proteinExistence type="predicted"/>
<comment type="caution">
    <text evidence="2">The sequence shown here is derived from an EMBL/GenBank/DDBJ whole genome shotgun (WGS) entry which is preliminary data.</text>
</comment>
<name>A0AAN6S7Z0_9PEZI</name>
<keyword evidence="1" id="KW-0732">Signal</keyword>
<protein>
    <recommendedName>
        <fullName evidence="4">Secreted protein</fullName>
    </recommendedName>
</protein>
<reference evidence="3" key="1">
    <citation type="journal article" date="2023" name="Mol. Phylogenet. Evol.">
        <title>Genome-scale phylogeny and comparative genomics of the fungal order Sordariales.</title>
        <authorList>
            <person name="Hensen N."/>
            <person name="Bonometti L."/>
            <person name="Westerberg I."/>
            <person name="Brannstrom I.O."/>
            <person name="Guillou S."/>
            <person name="Cros-Aarteil S."/>
            <person name="Calhoun S."/>
            <person name="Haridas S."/>
            <person name="Kuo A."/>
            <person name="Mondo S."/>
            <person name="Pangilinan J."/>
            <person name="Riley R."/>
            <person name="LaButti K."/>
            <person name="Andreopoulos B."/>
            <person name="Lipzen A."/>
            <person name="Chen C."/>
            <person name="Yan M."/>
            <person name="Daum C."/>
            <person name="Ng V."/>
            <person name="Clum A."/>
            <person name="Steindorff A."/>
            <person name="Ohm R.A."/>
            <person name="Martin F."/>
            <person name="Silar P."/>
            <person name="Natvig D.O."/>
            <person name="Lalanne C."/>
            <person name="Gautier V."/>
            <person name="Ament-Velasquez S.L."/>
            <person name="Kruys A."/>
            <person name="Hutchinson M.I."/>
            <person name="Powell A.J."/>
            <person name="Barry K."/>
            <person name="Miller A.N."/>
            <person name="Grigoriev I.V."/>
            <person name="Debuchy R."/>
            <person name="Gladieux P."/>
            <person name="Hiltunen Thoren M."/>
            <person name="Johannesson H."/>
        </authorList>
    </citation>
    <scope>NUCLEOTIDE SEQUENCE [LARGE SCALE GENOMIC DNA]</scope>
    <source>
        <strain evidence="3">CBS 340.73</strain>
    </source>
</reference>
<gene>
    <name evidence="2" type="ORF">QBC46DRAFT_48928</name>
</gene>
<accession>A0AAN6S7Z0</accession>
<keyword evidence="3" id="KW-1185">Reference proteome</keyword>
<organism evidence="2 3">
    <name type="scientific">Diplogelasinospora grovesii</name>
    <dbReference type="NCBI Taxonomy" id="303347"/>
    <lineage>
        <taxon>Eukaryota</taxon>
        <taxon>Fungi</taxon>
        <taxon>Dikarya</taxon>
        <taxon>Ascomycota</taxon>
        <taxon>Pezizomycotina</taxon>
        <taxon>Sordariomycetes</taxon>
        <taxon>Sordariomycetidae</taxon>
        <taxon>Sordariales</taxon>
        <taxon>Diplogelasinosporaceae</taxon>
        <taxon>Diplogelasinospora</taxon>
    </lineage>
</organism>
<feature type="chain" id="PRO_5042905173" description="Secreted protein" evidence="1">
    <location>
        <begin position="18"/>
        <end position="199"/>
    </location>
</feature>
<dbReference type="Proteomes" id="UP001303473">
    <property type="component" value="Unassembled WGS sequence"/>
</dbReference>
<sequence length="199" mass="23221">MHGILLILLRGVRVIISLPPFCPLWRSRAHSLWRVKEAGALLPTASPMQGIEMITLPVPCSPWAHTRPSFTRFPYFSSVFLYFLSYLHLPLPRYYSQRYRWRQFSRSGVIKRLHCCFPSASHPWSCPQDSRFSWARTPPENASLCRRTKLLKLQAYMTATAIVSQLHLGLFWLCPRLTLPRTGTQTRFDKQLTRRDYLG</sequence>
<dbReference type="AlphaFoldDB" id="A0AAN6S7Z0"/>
<evidence type="ECO:0000313" key="2">
    <source>
        <dbReference type="EMBL" id="KAK3943161.1"/>
    </source>
</evidence>
<dbReference type="EMBL" id="MU853768">
    <property type="protein sequence ID" value="KAK3943161.1"/>
    <property type="molecule type" value="Genomic_DNA"/>
</dbReference>
<evidence type="ECO:0000256" key="1">
    <source>
        <dbReference type="SAM" id="SignalP"/>
    </source>
</evidence>